<accession>A0A1V6M0C8</accession>
<name>A0A1V6M0C8_9BACT</name>
<gene>
    <name evidence="2" type="ORF">BIY37_06195</name>
</gene>
<feature type="transmembrane region" description="Helical" evidence="1">
    <location>
        <begin position="44"/>
        <end position="64"/>
    </location>
</feature>
<keyword evidence="1" id="KW-1133">Transmembrane helix</keyword>
<evidence type="ECO:0000313" key="3">
    <source>
        <dbReference type="Proteomes" id="UP000242219"/>
    </source>
</evidence>
<comment type="caution">
    <text evidence="2">The sequence shown here is derived from an EMBL/GenBank/DDBJ whole genome shotgun (WGS) entry which is preliminary data.</text>
</comment>
<organism evidence="2 3">
    <name type="scientific">Candidatus Brocadia sapporoensis</name>
    <dbReference type="NCBI Taxonomy" id="392547"/>
    <lineage>
        <taxon>Bacteria</taxon>
        <taxon>Pseudomonadati</taxon>
        <taxon>Planctomycetota</taxon>
        <taxon>Candidatus Brocadiia</taxon>
        <taxon>Candidatus Brocadiales</taxon>
        <taxon>Candidatus Brocadiaceae</taxon>
        <taxon>Candidatus Brocadia</taxon>
    </lineage>
</organism>
<keyword evidence="1" id="KW-0812">Transmembrane</keyword>
<dbReference type="EMBL" id="MJUW02000072">
    <property type="protein sequence ID" value="OQD45843.1"/>
    <property type="molecule type" value="Genomic_DNA"/>
</dbReference>
<keyword evidence="1" id="KW-0472">Membrane</keyword>
<dbReference type="AlphaFoldDB" id="A0A1V6M0C8"/>
<protein>
    <submittedName>
        <fullName evidence="2">Uncharacterized protein</fullName>
    </submittedName>
</protein>
<dbReference type="Proteomes" id="UP000242219">
    <property type="component" value="Unassembled WGS sequence"/>
</dbReference>
<proteinExistence type="predicted"/>
<reference evidence="2 3" key="1">
    <citation type="journal article" date="2016" name="Genome Announc.">
        <title>Draft Genome Sequence of the Anaerobic Ammonium-Oxidizing Bacterium 'Candidatus Brocadia sp. 40'.</title>
        <authorList>
            <person name="Ali M."/>
            <person name="Haroon M.F."/>
            <person name="Narita Y."/>
            <person name="Zhang L."/>
            <person name="Rangel Shaw D."/>
            <person name="Okabe S."/>
            <person name="Saikaly P.E."/>
        </authorList>
    </citation>
    <scope>NUCLEOTIDE SEQUENCE [LARGE SCALE GENOMIC DNA]</scope>
    <source>
        <strain evidence="2 3">40</strain>
    </source>
</reference>
<evidence type="ECO:0000256" key="1">
    <source>
        <dbReference type="SAM" id="Phobius"/>
    </source>
</evidence>
<evidence type="ECO:0000313" key="2">
    <source>
        <dbReference type="EMBL" id="OQD45843.1"/>
    </source>
</evidence>
<sequence>MRKKLVTICGCLCVVAITIITIVGRADAKTGGEKGGKPFNHRPKPVDCILFVVGGGTLFSVRYLRNMVK</sequence>
<keyword evidence="3" id="KW-1185">Reference proteome</keyword>